<keyword evidence="9" id="KW-0807">Transducer</keyword>
<dbReference type="GeneID" id="110235556"/>
<evidence type="ECO:0000256" key="5">
    <source>
        <dbReference type="ARBA" id="ARBA00023040"/>
    </source>
</evidence>
<proteinExistence type="predicted"/>
<dbReference type="PANTHER" id="PTHR24245">
    <property type="entry name" value="G-PROTEIN COUPLED RECEPTOR"/>
    <property type="match status" value="1"/>
</dbReference>
<dbReference type="InterPro" id="IPR051880">
    <property type="entry name" value="GPC_Orphan_Receptors"/>
</dbReference>
<evidence type="ECO:0000256" key="4">
    <source>
        <dbReference type="ARBA" id="ARBA00022989"/>
    </source>
</evidence>
<dbReference type="Pfam" id="PF00001">
    <property type="entry name" value="7tm_1"/>
    <property type="match status" value="1"/>
</dbReference>
<accession>A0A913WZW2</accession>
<keyword evidence="5" id="KW-0297">G-protein coupled receptor</keyword>
<dbReference type="PRINTS" id="PR00237">
    <property type="entry name" value="GPCRRHODOPSN"/>
</dbReference>
<organism evidence="12 13">
    <name type="scientific">Exaiptasia diaphana</name>
    <name type="common">Tropical sea anemone</name>
    <name type="synonym">Aiptasia pulchella</name>
    <dbReference type="NCBI Taxonomy" id="2652724"/>
    <lineage>
        <taxon>Eukaryota</taxon>
        <taxon>Metazoa</taxon>
        <taxon>Cnidaria</taxon>
        <taxon>Anthozoa</taxon>
        <taxon>Hexacorallia</taxon>
        <taxon>Actiniaria</taxon>
        <taxon>Aiptasiidae</taxon>
        <taxon>Exaiptasia</taxon>
    </lineage>
</organism>
<protein>
    <recommendedName>
        <fullName evidence="11">G-protein coupled receptors family 1 profile domain-containing protein</fullName>
    </recommendedName>
</protein>
<evidence type="ECO:0000256" key="3">
    <source>
        <dbReference type="ARBA" id="ARBA00022692"/>
    </source>
</evidence>
<dbReference type="Gene3D" id="1.20.1070.10">
    <property type="entry name" value="Rhodopsin 7-helix transmembrane proteins"/>
    <property type="match status" value="1"/>
</dbReference>
<evidence type="ECO:0000256" key="7">
    <source>
        <dbReference type="ARBA" id="ARBA00023170"/>
    </source>
</evidence>
<name>A0A913WZW2_EXADI</name>
<keyword evidence="13" id="KW-1185">Reference proteome</keyword>
<dbReference type="EnsemblMetazoa" id="XM_021041021.2">
    <property type="protein sequence ID" value="XP_020896680.1"/>
    <property type="gene ID" value="LOC110235556"/>
</dbReference>
<feature type="transmembrane region" description="Helical" evidence="10">
    <location>
        <begin position="35"/>
        <end position="62"/>
    </location>
</feature>
<keyword evidence="7" id="KW-0675">Receptor</keyword>
<reference evidence="12" key="1">
    <citation type="submission" date="2022-11" db="UniProtKB">
        <authorList>
            <consortium name="EnsemblMetazoa"/>
        </authorList>
    </citation>
    <scope>IDENTIFICATION</scope>
</reference>
<feature type="transmembrane region" description="Helical" evidence="10">
    <location>
        <begin position="115"/>
        <end position="133"/>
    </location>
</feature>
<feature type="transmembrane region" description="Helical" evidence="10">
    <location>
        <begin position="306"/>
        <end position="327"/>
    </location>
</feature>
<evidence type="ECO:0000256" key="8">
    <source>
        <dbReference type="ARBA" id="ARBA00023180"/>
    </source>
</evidence>
<keyword evidence="2" id="KW-1003">Cell membrane</keyword>
<keyword evidence="6 10" id="KW-0472">Membrane</keyword>
<feature type="domain" description="G-protein coupled receptors family 1 profile" evidence="11">
    <location>
        <begin position="54"/>
        <end position="325"/>
    </location>
</feature>
<dbReference type="GO" id="GO:0004930">
    <property type="term" value="F:G protein-coupled receptor activity"/>
    <property type="evidence" value="ECO:0007669"/>
    <property type="project" value="UniProtKB-KW"/>
</dbReference>
<dbReference type="OMA" id="WHFGDYF"/>
<feature type="transmembrane region" description="Helical" evidence="10">
    <location>
        <begin position="267"/>
        <end position="286"/>
    </location>
</feature>
<dbReference type="PANTHER" id="PTHR24245:SF0">
    <property type="entry name" value="G-PROTEIN COUPLED RECEPTORS FAMILY 1 PROFILE DOMAIN-CONTAINING PROTEIN"/>
    <property type="match status" value="1"/>
</dbReference>
<evidence type="ECO:0000256" key="2">
    <source>
        <dbReference type="ARBA" id="ARBA00022475"/>
    </source>
</evidence>
<dbReference type="GO" id="GO:0005886">
    <property type="term" value="C:plasma membrane"/>
    <property type="evidence" value="ECO:0007669"/>
    <property type="project" value="UniProtKB-SubCell"/>
</dbReference>
<feature type="transmembrane region" description="Helical" evidence="10">
    <location>
        <begin position="153"/>
        <end position="171"/>
    </location>
</feature>
<sequence>MCSTLIPDENSTNLTMNGYTNCSESTAVPQSFSTIFIVVCGVIMVLMIAVSVMGNVIVCYIVYQKPAMRSAINLLLATLAMADVLTAVCCMPFALFTLIAQKWILGSVFCHINGLFYSFLVSESTLVLVTISIDRYLIIVRRKDTLTPQKAKVYIVASWVGAVLFAVPPIFQWGQYMYTEGQLQCSIRLTKLNVRDKSYGIAYFSFAFILPFAIMSYCYYCILRTVRRNSQRVGNHPPAAGAPIRLTATKINRPGRMDINYSFKTRAFTTILILFLLFVICCLPYVTLQFYMIFFEFKAVTPMKEISAVFLFLTYLNCTLKPVIYYWRIGKFREACFDIMPAWCLQIPKCLPGRAIRRIRPGERYKVDRKVAVSSM</sequence>
<evidence type="ECO:0000313" key="13">
    <source>
        <dbReference type="Proteomes" id="UP000887567"/>
    </source>
</evidence>
<dbReference type="FunFam" id="1.20.1070.10:FF:000080">
    <property type="entry name" value="probable G-protein coupled receptor 63"/>
    <property type="match status" value="1"/>
</dbReference>
<dbReference type="OrthoDB" id="10018052at2759"/>
<feature type="transmembrane region" description="Helical" evidence="10">
    <location>
        <begin position="74"/>
        <end position="95"/>
    </location>
</feature>
<keyword evidence="4 10" id="KW-1133">Transmembrane helix</keyword>
<keyword evidence="3 10" id="KW-0812">Transmembrane</keyword>
<dbReference type="KEGG" id="epa:110235556"/>
<dbReference type="SUPFAM" id="SSF81321">
    <property type="entry name" value="Family A G protein-coupled receptor-like"/>
    <property type="match status" value="1"/>
</dbReference>
<dbReference type="RefSeq" id="XP_020896680.1">
    <property type="nucleotide sequence ID" value="XM_021041021.2"/>
</dbReference>
<evidence type="ECO:0000313" key="12">
    <source>
        <dbReference type="EnsemblMetazoa" id="XP_020896680.1"/>
    </source>
</evidence>
<evidence type="ECO:0000256" key="1">
    <source>
        <dbReference type="ARBA" id="ARBA00004651"/>
    </source>
</evidence>
<evidence type="ECO:0000256" key="6">
    <source>
        <dbReference type="ARBA" id="ARBA00023136"/>
    </source>
</evidence>
<dbReference type="InterPro" id="IPR000276">
    <property type="entry name" value="GPCR_Rhodpsn"/>
</dbReference>
<dbReference type="AlphaFoldDB" id="A0A913WZW2"/>
<evidence type="ECO:0000259" key="11">
    <source>
        <dbReference type="PROSITE" id="PS50262"/>
    </source>
</evidence>
<keyword evidence="8" id="KW-0325">Glycoprotein</keyword>
<comment type="subcellular location">
    <subcellularLocation>
        <location evidence="1">Cell membrane</location>
        <topology evidence="1">Multi-pass membrane protein</topology>
    </subcellularLocation>
</comment>
<evidence type="ECO:0000256" key="10">
    <source>
        <dbReference type="SAM" id="Phobius"/>
    </source>
</evidence>
<dbReference type="PROSITE" id="PS50262">
    <property type="entry name" value="G_PROTEIN_RECEP_F1_2"/>
    <property type="match status" value="1"/>
</dbReference>
<feature type="transmembrane region" description="Helical" evidence="10">
    <location>
        <begin position="201"/>
        <end position="222"/>
    </location>
</feature>
<evidence type="ECO:0000256" key="9">
    <source>
        <dbReference type="ARBA" id="ARBA00023224"/>
    </source>
</evidence>
<dbReference type="Proteomes" id="UP000887567">
    <property type="component" value="Unplaced"/>
</dbReference>
<dbReference type="InterPro" id="IPR017452">
    <property type="entry name" value="GPCR_Rhodpsn_7TM"/>
</dbReference>